<sequence length="182" mass="20325">MSGEQPQKALSTAVTEKLQGGQVVTIRPMSREDIELEREFLSNLSPDSRRFRFHGGIGKPTQKLLEQLTDIDHDQREAFIAVIQGDNGEQEIGQCRYAQDADGKAAECAVVVGDDWQKHGLGMLLVSRLIESARARGIQRLYSTDAADNHKLNEIARKFGWECHSDPKDPTQVIYSFDLTAV</sequence>
<dbReference type="InterPro" id="IPR000182">
    <property type="entry name" value="GNAT_dom"/>
</dbReference>
<dbReference type="Proteomes" id="UP000198658">
    <property type="component" value="Unassembled WGS sequence"/>
</dbReference>
<dbReference type="Gene3D" id="3.40.630.30">
    <property type="match status" value="1"/>
</dbReference>
<dbReference type="GO" id="GO:0016747">
    <property type="term" value="F:acyltransferase activity, transferring groups other than amino-acyl groups"/>
    <property type="evidence" value="ECO:0007669"/>
    <property type="project" value="InterPro"/>
</dbReference>
<protein>
    <submittedName>
        <fullName evidence="2">Acetyltransferase</fullName>
    </submittedName>
</protein>
<dbReference type="PROSITE" id="PS51186">
    <property type="entry name" value="GNAT"/>
    <property type="match status" value="1"/>
</dbReference>
<keyword evidence="2" id="KW-0808">Transferase</keyword>
<reference evidence="3" key="1">
    <citation type="submission" date="2016-10" db="EMBL/GenBank/DDBJ databases">
        <authorList>
            <person name="Varghese N."/>
            <person name="Submissions S."/>
        </authorList>
    </citation>
    <scope>NUCLEOTIDE SEQUENCE [LARGE SCALE GENOMIC DNA]</scope>
    <source>
        <strain evidence="3">CGMCC 1.10657</strain>
    </source>
</reference>
<organism evidence="2 3">
    <name type="scientific">Microbulbifer marinus</name>
    <dbReference type="NCBI Taxonomy" id="658218"/>
    <lineage>
        <taxon>Bacteria</taxon>
        <taxon>Pseudomonadati</taxon>
        <taxon>Pseudomonadota</taxon>
        <taxon>Gammaproteobacteria</taxon>
        <taxon>Cellvibrionales</taxon>
        <taxon>Microbulbiferaceae</taxon>
        <taxon>Microbulbifer</taxon>
    </lineage>
</organism>
<keyword evidence="3" id="KW-1185">Reference proteome</keyword>
<dbReference type="SUPFAM" id="SSF55729">
    <property type="entry name" value="Acyl-CoA N-acyltransferases (Nat)"/>
    <property type="match status" value="1"/>
</dbReference>
<dbReference type="EMBL" id="FNQO01000001">
    <property type="protein sequence ID" value="SDZ81114.1"/>
    <property type="molecule type" value="Genomic_DNA"/>
</dbReference>
<dbReference type="RefSeq" id="WP_170833092.1">
    <property type="nucleotide sequence ID" value="NZ_FNQO01000001.1"/>
</dbReference>
<proteinExistence type="predicted"/>
<evidence type="ECO:0000313" key="3">
    <source>
        <dbReference type="Proteomes" id="UP000198658"/>
    </source>
</evidence>
<name>A0A1H3W3V2_9GAMM</name>
<gene>
    <name evidence="2" type="ORF">SAMN05216562_0490</name>
</gene>
<evidence type="ECO:0000313" key="2">
    <source>
        <dbReference type="EMBL" id="SDZ81114.1"/>
    </source>
</evidence>
<dbReference type="CDD" id="cd04301">
    <property type="entry name" value="NAT_SF"/>
    <property type="match status" value="1"/>
</dbReference>
<dbReference type="InterPro" id="IPR016181">
    <property type="entry name" value="Acyl_CoA_acyltransferase"/>
</dbReference>
<evidence type="ECO:0000259" key="1">
    <source>
        <dbReference type="PROSITE" id="PS51186"/>
    </source>
</evidence>
<dbReference type="Pfam" id="PF00583">
    <property type="entry name" value="Acetyltransf_1"/>
    <property type="match status" value="1"/>
</dbReference>
<accession>A0A1H3W3V2</accession>
<dbReference type="STRING" id="658218.SAMN05216562_0490"/>
<feature type="domain" description="N-acetyltransferase" evidence="1">
    <location>
        <begin position="24"/>
        <end position="180"/>
    </location>
</feature>
<dbReference type="AlphaFoldDB" id="A0A1H3W3V2"/>